<feature type="transmembrane region" description="Helical" evidence="11">
    <location>
        <begin position="223"/>
        <end position="241"/>
    </location>
</feature>
<organism evidence="14 15">
    <name type="scientific">Desulfonema ishimotonii</name>
    <dbReference type="NCBI Taxonomy" id="45657"/>
    <lineage>
        <taxon>Bacteria</taxon>
        <taxon>Pseudomonadati</taxon>
        <taxon>Thermodesulfobacteriota</taxon>
        <taxon>Desulfobacteria</taxon>
        <taxon>Desulfobacterales</taxon>
        <taxon>Desulfococcaceae</taxon>
        <taxon>Desulfonema</taxon>
    </lineage>
</organism>
<keyword evidence="7 11" id="KW-1133">Transmembrane helix</keyword>
<dbReference type="Proteomes" id="UP000288096">
    <property type="component" value="Unassembled WGS sequence"/>
</dbReference>
<protein>
    <recommendedName>
        <fullName evidence="3 10">Cell division protein FtsX</fullName>
    </recommendedName>
</protein>
<comment type="caution">
    <text evidence="14">The sequence shown here is derived from an EMBL/GenBank/DDBJ whole genome shotgun (WGS) entry which is preliminary data.</text>
</comment>
<evidence type="ECO:0000313" key="15">
    <source>
        <dbReference type="Proteomes" id="UP000288096"/>
    </source>
</evidence>
<dbReference type="GO" id="GO:0032153">
    <property type="term" value="C:cell division site"/>
    <property type="evidence" value="ECO:0007669"/>
    <property type="project" value="TreeGrafter"/>
</dbReference>
<dbReference type="PANTHER" id="PTHR47755:SF1">
    <property type="entry name" value="CELL DIVISION PROTEIN FTSX"/>
    <property type="match status" value="1"/>
</dbReference>
<dbReference type="InterPro" id="IPR004513">
    <property type="entry name" value="FtsX"/>
</dbReference>
<feature type="domain" description="ABC3 transporter permease C-terminal" evidence="12">
    <location>
        <begin position="174"/>
        <end position="291"/>
    </location>
</feature>
<evidence type="ECO:0000256" key="2">
    <source>
        <dbReference type="ARBA" id="ARBA00007379"/>
    </source>
</evidence>
<keyword evidence="9 10" id="KW-0131">Cell cycle</keyword>
<comment type="subcellular location">
    <subcellularLocation>
        <location evidence="1">Cell membrane</location>
        <topology evidence="1">Multi-pass membrane protein</topology>
    </subcellularLocation>
</comment>
<dbReference type="EMBL" id="BEXT01000001">
    <property type="protein sequence ID" value="GBC63197.1"/>
    <property type="molecule type" value="Genomic_DNA"/>
</dbReference>
<dbReference type="InterPro" id="IPR003838">
    <property type="entry name" value="ABC3_permease_C"/>
</dbReference>
<feature type="domain" description="FtsX extracellular" evidence="13">
    <location>
        <begin position="55"/>
        <end position="150"/>
    </location>
</feature>
<dbReference type="GO" id="GO:0005886">
    <property type="term" value="C:plasma membrane"/>
    <property type="evidence" value="ECO:0007669"/>
    <property type="project" value="UniProtKB-SubCell"/>
</dbReference>
<dbReference type="AlphaFoldDB" id="A0A401G1W6"/>
<keyword evidence="5 10" id="KW-0132">Cell division</keyword>
<evidence type="ECO:0000256" key="10">
    <source>
        <dbReference type="PIRNR" id="PIRNR003097"/>
    </source>
</evidence>
<accession>A0A401G1W6</accession>
<proteinExistence type="inferred from homology"/>
<dbReference type="InterPro" id="IPR040690">
    <property type="entry name" value="FtsX_ECD"/>
</dbReference>
<dbReference type="PIRSF" id="PIRSF003097">
    <property type="entry name" value="FtsX"/>
    <property type="match status" value="1"/>
</dbReference>
<keyword evidence="4 10" id="KW-1003">Cell membrane</keyword>
<dbReference type="RefSeq" id="WP_124330296.1">
    <property type="nucleotide sequence ID" value="NZ_BEXT01000001.1"/>
</dbReference>
<evidence type="ECO:0000256" key="6">
    <source>
        <dbReference type="ARBA" id="ARBA00022692"/>
    </source>
</evidence>
<evidence type="ECO:0000256" key="9">
    <source>
        <dbReference type="ARBA" id="ARBA00023306"/>
    </source>
</evidence>
<dbReference type="Pfam" id="PF02687">
    <property type="entry name" value="FtsX"/>
    <property type="match status" value="1"/>
</dbReference>
<dbReference type="PANTHER" id="PTHR47755">
    <property type="entry name" value="CELL DIVISION PROTEIN FTSX"/>
    <property type="match status" value="1"/>
</dbReference>
<dbReference type="Gene3D" id="3.30.70.3040">
    <property type="match status" value="1"/>
</dbReference>
<reference evidence="15" key="2">
    <citation type="submission" date="2019-01" db="EMBL/GenBank/DDBJ databases">
        <title>Genome sequence of Desulfonema ishimotonii strain Tokyo 01.</title>
        <authorList>
            <person name="Fukui M."/>
        </authorList>
    </citation>
    <scope>NUCLEOTIDE SEQUENCE [LARGE SCALE GENOMIC DNA]</scope>
    <source>
        <strain evidence="15">Tokyo 01</strain>
    </source>
</reference>
<dbReference type="GO" id="GO:0051301">
    <property type="term" value="P:cell division"/>
    <property type="evidence" value="ECO:0007669"/>
    <property type="project" value="UniProtKB-KW"/>
</dbReference>
<comment type="similarity">
    <text evidence="2 10">Belongs to the ABC-4 integral membrane protein family. FtsX subfamily.</text>
</comment>
<gene>
    <name evidence="14" type="ORF">DENIS_4190</name>
</gene>
<feature type="transmembrane region" description="Helical" evidence="11">
    <location>
        <begin position="261"/>
        <end position="286"/>
    </location>
</feature>
<keyword evidence="15" id="KW-1185">Reference proteome</keyword>
<name>A0A401G1W6_9BACT</name>
<evidence type="ECO:0000256" key="7">
    <source>
        <dbReference type="ARBA" id="ARBA00022989"/>
    </source>
</evidence>
<evidence type="ECO:0000259" key="13">
    <source>
        <dbReference type="Pfam" id="PF18075"/>
    </source>
</evidence>
<evidence type="ECO:0000256" key="11">
    <source>
        <dbReference type="SAM" id="Phobius"/>
    </source>
</evidence>
<evidence type="ECO:0000256" key="1">
    <source>
        <dbReference type="ARBA" id="ARBA00004651"/>
    </source>
</evidence>
<dbReference type="Pfam" id="PF18075">
    <property type="entry name" value="FtsX_ECD"/>
    <property type="match status" value="1"/>
</dbReference>
<reference evidence="15" key="1">
    <citation type="submission" date="2017-11" db="EMBL/GenBank/DDBJ databases">
        <authorList>
            <person name="Watanabe M."/>
            <person name="Kojima H."/>
        </authorList>
    </citation>
    <scope>NUCLEOTIDE SEQUENCE [LARGE SCALE GENOMIC DNA]</scope>
    <source>
        <strain evidence="15">Tokyo 01</strain>
    </source>
</reference>
<evidence type="ECO:0000256" key="4">
    <source>
        <dbReference type="ARBA" id="ARBA00022475"/>
    </source>
</evidence>
<dbReference type="OrthoDB" id="9813411at2"/>
<evidence type="ECO:0000256" key="8">
    <source>
        <dbReference type="ARBA" id="ARBA00023136"/>
    </source>
</evidence>
<feature type="transmembrane region" description="Helical" evidence="11">
    <location>
        <begin position="172"/>
        <end position="194"/>
    </location>
</feature>
<evidence type="ECO:0000313" key="14">
    <source>
        <dbReference type="EMBL" id="GBC63197.1"/>
    </source>
</evidence>
<feature type="transmembrane region" description="Helical" evidence="11">
    <location>
        <begin position="16"/>
        <end position="40"/>
    </location>
</feature>
<keyword evidence="6 11" id="KW-0812">Transmembrane</keyword>
<evidence type="ECO:0000256" key="5">
    <source>
        <dbReference type="ARBA" id="ARBA00022618"/>
    </source>
</evidence>
<keyword evidence="8 10" id="KW-0472">Membrane</keyword>
<evidence type="ECO:0000256" key="3">
    <source>
        <dbReference type="ARBA" id="ARBA00021907"/>
    </source>
</evidence>
<sequence length="292" mass="33035">MILFFRRTFRDIRANLFLNAVTVLSVAFSVLIFSAFLLFFTNAEAMIRLWLKDMRIMVYLSPDITPAKISDTGRRLKGIGHVRTVHFVSRDDAMKRFRRQLNRQSSLVDNLKENPLPDAFEVGLEMTPRMWEHIAPVALEIEKIGTVAEVEYGEQWIDRCVRSLSLFRLAGYGMGAVFGLAAVFFVANTVRLVLYSRRDEIEIMRLVGASEGFIRDPIYVQSLMLGMVGGLIGLGALYGIFRFVSSRIDLSGPASFFQIRFLLPDAMTGILVSSMVVGWVGCVISLRQFLKK</sequence>
<evidence type="ECO:0000259" key="12">
    <source>
        <dbReference type="Pfam" id="PF02687"/>
    </source>
</evidence>